<dbReference type="OrthoDB" id="5763339at2"/>
<name>A0A1W6CYH8_9RHOB</name>
<dbReference type="PROSITE" id="PS51257">
    <property type="entry name" value="PROKAR_LIPOPROTEIN"/>
    <property type="match status" value="1"/>
</dbReference>
<dbReference type="KEGG" id="pcon:B0A89_10065"/>
<accession>A0A1W6CYH8</accession>
<organism evidence="3 4">
    <name type="scientific">Paracoccus contaminans</name>
    <dbReference type="NCBI Taxonomy" id="1945662"/>
    <lineage>
        <taxon>Bacteria</taxon>
        <taxon>Pseudomonadati</taxon>
        <taxon>Pseudomonadota</taxon>
        <taxon>Alphaproteobacteria</taxon>
        <taxon>Rhodobacterales</taxon>
        <taxon>Paracoccaceae</taxon>
        <taxon>Paracoccus</taxon>
    </lineage>
</organism>
<gene>
    <name evidence="3" type="ORF">B0A89_10065</name>
</gene>
<reference evidence="3 4" key="1">
    <citation type="submission" date="2017-03" db="EMBL/GenBank/DDBJ databases">
        <title>Genome sequence of Paracoccus contaminans isolated from a water microcosm.</title>
        <authorList>
            <person name="Aurass P."/>
            <person name="Karste S."/>
            <person name="Trost E."/>
            <person name="Glaeser S.P."/>
            <person name="Kaempfer P."/>
            <person name="Flieger A."/>
        </authorList>
    </citation>
    <scope>NUCLEOTIDE SEQUENCE [LARGE SCALE GENOMIC DNA]</scope>
    <source>
        <strain evidence="4">RKI 16-01929T\LMG 29738T\CCM 8701T\CIP 111112T</strain>
    </source>
</reference>
<dbReference type="RefSeq" id="WP_085378041.1">
    <property type="nucleotide sequence ID" value="NZ_CP020612.1"/>
</dbReference>
<protein>
    <recommendedName>
        <fullName evidence="5">Lytic transglycosylase</fullName>
    </recommendedName>
</protein>
<evidence type="ECO:0000256" key="2">
    <source>
        <dbReference type="SAM" id="SignalP"/>
    </source>
</evidence>
<feature type="region of interest" description="Disordered" evidence="1">
    <location>
        <begin position="26"/>
        <end position="58"/>
    </location>
</feature>
<dbReference type="Proteomes" id="UP000193017">
    <property type="component" value="Chromosome"/>
</dbReference>
<sequence length="208" mass="21832">MRTIMAAGAILALAACGIESAARNATSAPTIAASTRPSPLGRALHPGRAEPPSQQPDPEWTEAAMAALNAEGVTLLSSMPSDVLQYCPGYARATRENRAAFWAGLIGSIAGEGRGKAEGAEKAPALVQITNPLARAHGCSGSMLSDGDRLRCAVRILDRSIARDNAIAAPDTAGKRGWLGAAREWLPLRSAQRRADIAGFTRSQRYCR</sequence>
<keyword evidence="4" id="KW-1185">Reference proteome</keyword>
<proteinExistence type="predicted"/>
<dbReference type="EMBL" id="CP020612">
    <property type="protein sequence ID" value="ARJ69921.1"/>
    <property type="molecule type" value="Genomic_DNA"/>
</dbReference>
<keyword evidence="2" id="KW-0732">Signal</keyword>
<dbReference type="STRING" id="1945662.B0A89_10065"/>
<evidence type="ECO:0008006" key="5">
    <source>
        <dbReference type="Google" id="ProtNLM"/>
    </source>
</evidence>
<evidence type="ECO:0000313" key="4">
    <source>
        <dbReference type="Proteomes" id="UP000193017"/>
    </source>
</evidence>
<feature type="compositionally biased region" description="Polar residues" evidence="1">
    <location>
        <begin position="26"/>
        <end position="37"/>
    </location>
</feature>
<evidence type="ECO:0000256" key="1">
    <source>
        <dbReference type="SAM" id="MobiDB-lite"/>
    </source>
</evidence>
<evidence type="ECO:0000313" key="3">
    <source>
        <dbReference type="EMBL" id="ARJ69921.1"/>
    </source>
</evidence>
<dbReference type="AlphaFoldDB" id="A0A1W6CYH8"/>
<feature type="signal peptide" evidence="2">
    <location>
        <begin position="1"/>
        <end position="21"/>
    </location>
</feature>
<feature type="chain" id="PRO_5012777542" description="Lytic transglycosylase" evidence="2">
    <location>
        <begin position="22"/>
        <end position="208"/>
    </location>
</feature>